<dbReference type="InterPro" id="IPR015797">
    <property type="entry name" value="NUDIX_hydrolase-like_dom_sf"/>
</dbReference>
<dbReference type="EMBL" id="RCVZ01000018">
    <property type="protein sequence ID" value="RLQ92424.1"/>
    <property type="molecule type" value="Genomic_DNA"/>
</dbReference>
<name>A0A3L7JQ20_9BACI</name>
<feature type="domain" description="Nudix hydrolase" evidence="4">
    <location>
        <begin position="3"/>
        <end position="134"/>
    </location>
</feature>
<evidence type="ECO:0000313" key="5">
    <source>
        <dbReference type="EMBL" id="RLQ92424.1"/>
    </source>
</evidence>
<comment type="similarity">
    <text evidence="3">Belongs to the Nudix hydrolase family.</text>
</comment>
<evidence type="ECO:0000256" key="1">
    <source>
        <dbReference type="ARBA" id="ARBA00001946"/>
    </source>
</evidence>
<dbReference type="AlphaFoldDB" id="A0A3L7JQ20"/>
<evidence type="ECO:0000313" key="6">
    <source>
        <dbReference type="Proteomes" id="UP000276770"/>
    </source>
</evidence>
<dbReference type="SUPFAM" id="SSF55811">
    <property type="entry name" value="Nudix"/>
    <property type="match status" value="1"/>
</dbReference>
<evidence type="ECO:0000256" key="3">
    <source>
        <dbReference type="RuleBase" id="RU003476"/>
    </source>
</evidence>
<dbReference type="InterPro" id="IPR020084">
    <property type="entry name" value="NUDIX_hydrolase_CS"/>
</dbReference>
<gene>
    <name evidence="5" type="ORF">D9X91_19465</name>
</gene>
<dbReference type="Pfam" id="PF00293">
    <property type="entry name" value="NUDIX"/>
    <property type="match status" value="1"/>
</dbReference>
<protein>
    <submittedName>
        <fullName evidence="5">NUDIX hydrolase</fullName>
    </submittedName>
</protein>
<dbReference type="Proteomes" id="UP000276770">
    <property type="component" value="Unassembled WGS sequence"/>
</dbReference>
<dbReference type="OrthoDB" id="9804563at2"/>
<dbReference type="InterPro" id="IPR020476">
    <property type="entry name" value="Nudix_hydrolase"/>
</dbReference>
<dbReference type="InterPro" id="IPR000086">
    <property type="entry name" value="NUDIX_hydrolase_dom"/>
</dbReference>
<dbReference type="RefSeq" id="WP_121682314.1">
    <property type="nucleotide sequence ID" value="NZ_RCVZ01000018.1"/>
</dbReference>
<accession>A0A3L7JQ20</accession>
<dbReference type="PROSITE" id="PS00893">
    <property type="entry name" value="NUDIX_BOX"/>
    <property type="match status" value="1"/>
</dbReference>
<reference evidence="5 6" key="1">
    <citation type="submission" date="2018-10" db="EMBL/GenBank/DDBJ databases">
        <title>Falsibacillus sp. genome draft.</title>
        <authorList>
            <person name="Shi S."/>
        </authorList>
    </citation>
    <scope>NUCLEOTIDE SEQUENCE [LARGE SCALE GENOMIC DNA]</scope>
    <source>
        <strain evidence="5 6">GY 10110</strain>
    </source>
</reference>
<sequence>MLKWEGSTAVCLNVHGEVLMVLQGKPEESKTWSVPTGGRDTGESFEACCVREVEEETGYKVDIVDKIKIKTGTYEELQVTYEAHYFAVKVVGGERKIQDPDQLIYDIAWKSINDLVELELTFPEDRCFLIDFIKNISA</sequence>
<proteinExistence type="inferred from homology"/>
<evidence type="ECO:0000259" key="4">
    <source>
        <dbReference type="PROSITE" id="PS51462"/>
    </source>
</evidence>
<dbReference type="Gene3D" id="3.90.79.10">
    <property type="entry name" value="Nucleoside Triphosphate Pyrophosphohydrolase"/>
    <property type="match status" value="1"/>
</dbReference>
<comment type="caution">
    <text evidence="5">The sequence shown here is derived from an EMBL/GenBank/DDBJ whole genome shotgun (WGS) entry which is preliminary data.</text>
</comment>
<dbReference type="PRINTS" id="PR00502">
    <property type="entry name" value="NUDIXFAMILY"/>
</dbReference>
<dbReference type="PROSITE" id="PS51462">
    <property type="entry name" value="NUDIX"/>
    <property type="match status" value="1"/>
</dbReference>
<evidence type="ECO:0000256" key="2">
    <source>
        <dbReference type="ARBA" id="ARBA00022801"/>
    </source>
</evidence>
<comment type="cofactor">
    <cofactor evidence="1">
        <name>Mg(2+)</name>
        <dbReference type="ChEBI" id="CHEBI:18420"/>
    </cofactor>
</comment>
<keyword evidence="2 3" id="KW-0378">Hydrolase</keyword>
<dbReference type="GO" id="GO:0016787">
    <property type="term" value="F:hydrolase activity"/>
    <property type="evidence" value="ECO:0007669"/>
    <property type="project" value="UniProtKB-KW"/>
</dbReference>
<organism evidence="5 6">
    <name type="scientific">Falsibacillus albus</name>
    <dbReference type="NCBI Taxonomy" id="2478915"/>
    <lineage>
        <taxon>Bacteria</taxon>
        <taxon>Bacillati</taxon>
        <taxon>Bacillota</taxon>
        <taxon>Bacilli</taxon>
        <taxon>Bacillales</taxon>
        <taxon>Bacillaceae</taxon>
        <taxon>Falsibacillus</taxon>
    </lineage>
</organism>
<dbReference type="PANTHER" id="PTHR43046:SF2">
    <property type="entry name" value="8-OXO-DGTP DIPHOSPHATASE-RELATED"/>
    <property type="match status" value="1"/>
</dbReference>
<keyword evidence="6" id="KW-1185">Reference proteome</keyword>
<dbReference type="PANTHER" id="PTHR43046">
    <property type="entry name" value="GDP-MANNOSE MANNOSYL HYDROLASE"/>
    <property type="match status" value="1"/>
</dbReference>
<dbReference type="CDD" id="cd02883">
    <property type="entry name" value="NUDIX_Hydrolase"/>
    <property type="match status" value="1"/>
</dbReference>